<evidence type="ECO:0000256" key="2">
    <source>
        <dbReference type="ARBA" id="ARBA00005981"/>
    </source>
</evidence>
<feature type="coiled-coil region" evidence="9">
    <location>
        <begin position="79"/>
        <end position="172"/>
    </location>
</feature>
<dbReference type="PIRSF" id="PIRSF026991">
    <property type="entry name" value="Mnd1"/>
    <property type="match status" value="1"/>
</dbReference>
<dbReference type="GO" id="GO:0007131">
    <property type="term" value="P:reciprocal meiotic recombination"/>
    <property type="evidence" value="ECO:0007669"/>
    <property type="project" value="InterPro"/>
</dbReference>
<dbReference type="Pfam" id="PF18517">
    <property type="entry name" value="LZ3wCH"/>
    <property type="match status" value="1"/>
</dbReference>
<dbReference type="EMBL" id="ODYU01000507">
    <property type="protein sequence ID" value="SOQ35395.1"/>
    <property type="molecule type" value="Genomic_DNA"/>
</dbReference>
<evidence type="ECO:0000313" key="12">
    <source>
        <dbReference type="EMBL" id="SOQ35395.1"/>
    </source>
</evidence>
<comment type="subcellular location">
    <subcellularLocation>
        <location evidence="1 8">Nucleus</location>
    </subcellularLocation>
</comment>
<evidence type="ECO:0000256" key="5">
    <source>
        <dbReference type="ARBA" id="ARBA00023172"/>
    </source>
</evidence>
<dbReference type="InterPro" id="IPR040453">
    <property type="entry name" value="Mnd1_HTH"/>
</dbReference>
<name>A0A2H1V3H3_SPOFR</name>
<evidence type="ECO:0000256" key="6">
    <source>
        <dbReference type="ARBA" id="ARBA00023242"/>
    </source>
</evidence>
<feature type="domain" description="Mnd1 HTH" evidence="10">
    <location>
        <begin position="16"/>
        <end position="75"/>
    </location>
</feature>
<evidence type="ECO:0000256" key="8">
    <source>
        <dbReference type="PIRNR" id="PIRNR026991"/>
    </source>
</evidence>
<dbReference type="InterPro" id="IPR040661">
    <property type="entry name" value="LZ3wCH"/>
</dbReference>
<protein>
    <recommendedName>
        <fullName evidence="3 8">Meiotic nuclear division protein 1 homolog</fullName>
    </recommendedName>
</protein>
<comment type="similarity">
    <text evidence="2 8">Belongs to the MND1 family.</text>
</comment>
<evidence type="ECO:0000256" key="7">
    <source>
        <dbReference type="ARBA" id="ARBA00023254"/>
    </source>
</evidence>
<dbReference type="AlphaFoldDB" id="A0A2H1V3H3"/>
<keyword evidence="6 8" id="KW-0539">Nucleus</keyword>
<dbReference type="InterPro" id="IPR005647">
    <property type="entry name" value="Mnd1"/>
</dbReference>
<evidence type="ECO:0000256" key="3">
    <source>
        <dbReference type="ARBA" id="ARBA00013726"/>
    </source>
</evidence>
<evidence type="ECO:0000259" key="11">
    <source>
        <dbReference type="Pfam" id="PF18517"/>
    </source>
</evidence>
<dbReference type="PANTHER" id="PTHR31398:SF0">
    <property type="entry name" value="MEIOTIC NUCLEAR DIVISION PROTEIN 1 HOMOLOG"/>
    <property type="match status" value="1"/>
</dbReference>
<dbReference type="PANTHER" id="PTHR31398">
    <property type="entry name" value="MEIOTIC NUCLEAR DIVISION PROTEIN 1 HOMOLOG"/>
    <property type="match status" value="1"/>
</dbReference>
<reference evidence="12" key="1">
    <citation type="submission" date="2016-07" db="EMBL/GenBank/DDBJ databases">
        <authorList>
            <person name="Bretaudeau A."/>
        </authorList>
    </citation>
    <scope>NUCLEOTIDE SEQUENCE</scope>
    <source>
        <strain evidence="12">Rice</strain>
        <tissue evidence="12">Whole body</tissue>
    </source>
</reference>
<organism evidence="12">
    <name type="scientific">Spodoptera frugiperda</name>
    <name type="common">Fall armyworm</name>
    <dbReference type="NCBI Taxonomy" id="7108"/>
    <lineage>
        <taxon>Eukaryota</taxon>
        <taxon>Metazoa</taxon>
        <taxon>Ecdysozoa</taxon>
        <taxon>Arthropoda</taxon>
        <taxon>Hexapoda</taxon>
        <taxon>Insecta</taxon>
        <taxon>Pterygota</taxon>
        <taxon>Neoptera</taxon>
        <taxon>Endopterygota</taxon>
        <taxon>Lepidoptera</taxon>
        <taxon>Glossata</taxon>
        <taxon>Ditrysia</taxon>
        <taxon>Noctuoidea</taxon>
        <taxon>Noctuidae</taxon>
        <taxon>Amphipyrinae</taxon>
        <taxon>Spodoptera</taxon>
    </lineage>
</organism>
<sequence>MSKKRGLSAEEKKIRMLEIFHNSKDFFQLKELEKIAPKEKGITMQSVKEVVQNLVDDHLVDSEKIGTSIYFWSFPSKAKNAKKRKVQDLQNEVDECTKKLKKTEDLIASESVGRENCEDRTKILLELECLEKQEEKLKKELQKYRDSDPEYMAQLKKETQDLKTAANRWTENIYTLKSYIKNNFQMENDVIDQSFNIPADLDYIEI</sequence>
<dbReference type="GO" id="GO:0005634">
    <property type="term" value="C:nucleus"/>
    <property type="evidence" value="ECO:0007669"/>
    <property type="project" value="UniProtKB-SubCell"/>
</dbReference>
<dbReference type="Pfam" id="PF03962">
    <property type="entry name" value="Mnd1"/>
    <property type="match status" value="1"/>
</dbReference>
<keyword evidence="7" id="KW-0469">Meiosis</keyword>
<comment type="function">
    <text evidence="8">Required for proper homologous chromosome pairing and efficient cross-over and intragenic recombination during meiosis.</text>
</comment>
<evidence type="ECO:0000256" key="1">
    <source>
        <dbReference type="ARBA" id="ARBA00004123"/>
    </source>
</evidence>
<keyword evidence="4 9" id="KW-0175">Coiled coil</keyword>
<evidence type="ECO:0000256" key="9">
    <source>
        <dbReference type="SAM" id="Coils"/>
    </source>
</evidence>
<evidence type="ECO:0000259" key="10">
    <source>
        <dbReference type="Pfam" id="PF03962"/>
    </source>
</evidence>
<evidence type="ECO:0000256" key="4">
    <source>
        <dbReference type="ARBA" id="ARBA00023054"/>
    </source>
</evidence>
<feature type="domain" description="Leucine zipper with capping helix" evidence="11">
    <location>
        <begin position="152"/>
        <end position="204"/>
    </location>
</feature>
<keyword evidence="5" id="KW-0233">DNA recombination</keyword>
<dbReference type="OrthoDB" id="273345at2759"/>
<dbReference type="GO" id="GO:0003690">
    <property type="term" value="F:double-stranded DNA binding"/>
    <property type="evidence" value="ECO:0007669"/>
    <property type="project" value="InterPro"/>
</dbReference>
<accession>A0A2H1V3H3</accession>
<proteinExistence type="inferred from homology"/>
<gene>
    <name evidence="12" type="ORF">SFRICE_006062</name>
</gene>